<dbReference type="Proteomes" id="UP000054408">
    <property type="component" value="Unassembled WGS sequence"/>
</dbReference>
<dbReference type="eggNOG" id="ENOG502RXD4">
    <property type="taxonomic scope" value="Eukaryota"/>
</dbReference>
<sequence length="207" mass="22748">MQSMEAPAVELEYGAKIVLAGPKRAGKSAIANVLAENDMDVELAMPYHATVGVRILEFARLLDERSSMEVQLWDTSGDIDAYVSAMPVYMRDAVGVILVLDPAMKKTDMDAWFTTFVEDYMLEDRQVLVLLHMGPPGTTLPSGATPRSLLPRRMAGLNAIISTLESDEARDDVQDAFEDLLRNVADVLDDMQAEEESRIIQSQQGGA</sequence>
<dbReference type="SUPFAM" id="SSF52540">
    <property type="entry name" value="P-loop containing nucleoside triphosphate hydrolases"/>
    <property type="match status" value="1"/>
</dbReference>
<dbReference type="Pfam" id="PF08477">
    <property type="entry name" value="Roc"/>
    <property type="match status" value="1"/>
</dbReference>
<accession>A0A0L0D5Q8</accession>
<dbReference type="Gene3D" id="3.40.50.300">
    <property type="entry name" value="P-loop containing nucleotide triphosphate hydrolases"/>
    <property type="match status" value="1"/>
</dbReference>
<protein>
    <recommendedName>
        <fullName evidence="3">GTP-binding protein</fullName>
    </recommendedName>
</protein>
<evidence type="ECO:0000313" key="2">
    <source>
        <dbReference type="Proteomes" id="UP000054408"/>
    </source>
</evidence>
<dbReference type="STRING" id="461836.A0A0L0D5Q8"/>
<proteinExistence type="predicted"/>
<dbReference type="OrthoDB" id="275177at2759"/>
<dbReference type="AlphaFoldDB" id="A0A0L0D5Q8"/>
<dbReference type="InterPro" id="IPR027417">
    <property type="entry name" value="P-loop_NTPase"/>
</dbReference>
<dbReference type="EMBL" id="GL349443">
    <property type="protein sequence ID" value="KNC46633.1"/>
    <property type="molecule type" value="Genomic_DNA"/>
</dbReference>
<evidence type="ECO:0000313" key="1">
    <source>
        <dbReference type="EMBL" id="KNC46633.1"/>
    </source>
</evidence>
<organism evidence="1 2">
    <name type="scientific">Thecamonas trahens ATCC 50062</name>
    <dbReference type="NCBI Taxonomy" id="461836"/>
    <lineage>
        <taxon>Eukaryota</taxon>
        <taxon>Apusozoa</taxon>
        <taxon>Apusomonadida</taxon>
        <taxon>Apusomonadidae</taxon>
        <taxon>Thecamonas</taxon>
    </lineage>
</organism>
<reference evidence="1 2" key="1">
    <citation type="submission" date="2010-05" db="EMBL/GenBank/DDBJ databases">
        <title>The Genome Sequence of Thecamonas trahens ATCC 50062.</title>
        <authorList>
            <consortium name="The Broad Institute Genome Sequencing Platform"/>
            <person name="Russ C."/>
            <person name="Cuomo C."/>
            <person name="Shea T."/>
            <person name="Young S.K."/>
            <person name="Zeng Q."/>
            <person name="Koehrsen M."/>
            <person name="Haas B."/>
            <person name="Borodovsky M."/>
            <person name="Guigo R."/>
            <person name="Alvarado L."/>
            <person name="Berlin A."/>
            <person name="Bochicchio J."/>
            <person name="Borenstein D."/>
            <person name="Chapman S."/>
            <person name="Chen Z."/>
            <person name="Freedman E."/>
            <person name="Gellesch M."/>
            <person name="Goldberg J."/>
            <person name="Griggs A."/>
            <person name="Gujja S."/>
            <person name="Heilman E."/>
            <person name="Heiman D."/>
            <person name="Hepburn T."/>
            <person name="Howarth C."/>
            <person name="Jen D."/>
            <person name="Larson L."/>
            <person name="Mehta T."/>
            <person name="Park D."/>
            <person name="Pearson M."/>
            <person name="Roberts A."/>
            <person name="Saif S."/>
            <person name="Shenoy N."/>
            <person name="Sisk P."/>
            <person name="Stolte C."/>
            <person name="Sykes S."/>
            <person name="Thomson T."/>
            <person name="Walk T."/>
            <person name="White J."/>
            <person name="Yandava C."/>
            <person name="Burger G."/>
            <person name="Gray M.W."/>
            <person name="Holland P.W.H."/>
            <person name="King N."/>
            <person name="Lang F.B.F."/>
            <person name="Roger A.J."/>
            <person name="Ruiz-Trillo I."/>
            <person name="Lander E."/>
            <person name="Nusbaum C."/>
        </authorList>
    </citation>
    <scope>NUCLEOTIDE SEQUENCE [LARGE SCALE GENOMIC DNA]</scope>
    <source>
        <strain evidence="1 2">ATCC 50062</strain>
    </source>
</reference>
<evidence type="ECO:0008006" key="3">
    <source>
        <dbReference type="Google" id="ProtNLM"/>
    </source>
</evidence>
<gene>
    <name evidence="1" type="ORF">AMSG_03070</name>
</gene>
<keyword evidence="2" id="KW-1185">Reference proteome</keyword>
<name>A0A0L0D5Q8_THETB</name>
<dbReference type="RefSeq" id="XP_013760406.1">
    <property type="nucleotide sequence ID" value="XM_013904952.1"/>
</dbReference>
<dbReference type="GeneID" id="25562705"/>
<dbReference type="OMA" id="HTIPNCM"/>